<dbReference type="AlphaFoldDB" id="A0AAD9Q9R4"/>
<dbReference type="Pfam" id="PF00134">
    <property type="entry name" value="Cyclin_N"/>
    <property type="match status" value="1"/>
</dbReference>
<comment type="caution">
    <text evidence="3">The sequence shown here is derived from an EMBL/GenBank/DDBJ whole genome shotgun (WGS) entry which is preliminary data.</text>
</comment>
<dbReference type="GO" id="GO:0016538">
    <property type="term" value="F:cyclin-dependent protein serine/threonine kinase regulator activity"/>
    <property type="evidence" value="ECO:0007669"/>
    <property type="project" value="InterPro"/>
</dbReference>
<proteinExistence type="predicted"/>
<dbReference type="InterPro" id="IPR043198">
    <property type="entry name" value="Cyclin/Ssn8"/>
</dbReference>
<reference evidence="3" key="1">
    <citation type="journal article" date="2023" name="G3 (Bethesda)">
        <title>Whole genome assembly and annotation of the endangered Caribbean coral Acropora cervicornis.</title>
        <authorList>
            <person name="Selwyn J.D."/>
            <person name="Vollmer S.V."/>
        </authorList>
    </citation>
    <scope>NUCLEOTIDE SEQUENCE</scope>
    <source>
        <strain evidence="3">K2</strain>
    </source>
</reference>
<evidence type="ECO:0000313" key="4">
    <source>
        <dbReference type="Proteomes" id="UP001249851"/>
    </source>
</evidence>
<evidence type="ECO:0000259" key="2">
    <source>
        <dbReference type="Pfam" id="PF00134"/>
    </source>
</evidence>
<evidence type="ECO:0000313" key="3">
    <source>
        <dbReference type="EMBL" id="KAK2557354.1"/>
    </source>
</evidence>
<gene>
    <name evidence="3" type="ORF">P5673_020465</name>
</gene>
<dbReference type="Gene3D" id="1.10.472.10">
    <property type="entry name" value="Cyclin-like"/>
    <property type="match status" value="1"/>
</dbReference>
<dbReference type="GO" id="GO:0006357">
    <property type="term" value="P:regulation of transcription by RNA polymerase II"/>
    <property type="evidence" value="ECO:0007669"/>
    <property type="project" value="InterPro"/>
</dbReference>
<accession>A0AAD9Q9R4</accession>
<evidence type="ECO:0000256" key="1">
    <source>
        <dbReference type="ARBA" id="ARBA00023127"/>
    </source>
</evidence>
<dbReference type="InterPro" id="IPR006671">
    <property type="entry name" value="Cyclin_N"/>
</dbReference>
<dbReference type="EMBL" id="JARQWQ010000050">
    <property type="protein sequence ID" value="KAK2557354.1"/>
    <property type="molecule type" value="Genomic_DNA"/>
</dbReference>
<protein>
    <submittedName>
        <fullName evidence="3">Cyclin-L1</fullName>
    </submittedName>
</protein>
<dbReference type="PIRSF" id="PIRSF036580">
    <property type="entry name" value="Cyclin_L"/>
    <property type="match status" value="1"/>
</dbReference>
<dbReference type="InterPro" id="IPR036915">
    <property type="entry name" value="Cyclin-like_sf"/>
</dbReference>
<sequence length="145" mass="16292">MAAVTGKTDYGDVIISLENCILSNDQLEETPSIKDGLEKEVEIDLRIIGCEYIQIAGILLKLPQVAMATAQVLFQRFYYSKSFVKHDGEIYAMASIFLAAKIEEYPRRIRDVINVFHHIKQKRNGSSLLPPSPKAPTVRVALDQL</sequence>
<keyword evidence="1" id="KW-0195">Cyclin</keyword>
<keyword evidence="4" id="KW-1185">Reference proteome</keyword>
<dbReference type="SUPFAM" id="SSF47954">
    <property type="entry name" value="Cyclin-like"/>
    <property type="match status" value="1"/>
</dbReference>
<feature type="domain" description="Cyclin N-terminal" evidence="2">
    <location>
        <begin position="37"/>
        <end position="116"/>
    </location>
</feature>
<dbReference type="CDD" id="cd20532">
    <property type="entry name" value="CYCLIN_CCNL_rpt1"/>
    <property type="match status" value="1"/>
</dbReference>
<name>A0AAD9Q9R4_ACRCE</name>
<organism evidence="3 4">
    <name type="scientific">Acropora cervicornis</name>
    <name type="common">Staghorn coral</name>
    <dbReference type="NCBI Taxonomy" id="6130"/>
    <lineage>
        <taxon>Eukaryota</taxon>
        <taxon>Metazoa</taxon>
        <taxon>Cnidaria</taxon>
        <taxon>Anthozoa</taxon>
        <taxon>Hexacorallia</taxon>
        <taxon>Scleractinia</taxon>
        <taxon>Astrocoeniina</taxon>
        <taxon>Acroporidae</taxon>
        <taxon>Acropora</taxon>
    </lineage>
</organism>
<dbReference type="PANTHER" id="PTHR10026">
    <property type="entry name" value="CYCLIN"/>
    <property type="match status" value="1"/>
</dbReference>
<reference evidence="3" key="2">
    <citation type="journal article" date="2023" name="Science">
        <title>Genomic signatures of disease resistance in endangered staghorn corals.</title>
        <authorList>
            <person name="Vollmer S.V."/>
            <person name="Selwyn J.D."/>
            <person name="Despard B.A."/>
            <person name="Roesel C.L."/>
        </authorList>
    </citation>
    <scope>NUCLEOTIDE SEQUENCE</scope>
    <source>
        <strain evidence="3">K2</strain>
    </source>
</reference>
<dbReference type="Proteomes" id="UP001249851">
    <property type="component" value="Unassembled WGS sequence"/>
</dbReference>